<dbReference type="Proteomes" id="UP000199393">
    <property type="component" value="Chromosome I"/>
</dbReference>
<proteinExistence type="predicted"/>
<dbReference type="Pfam" id="PF24716">
    <property type="entry name" value="WapI"/>
    <property type="match status" value="1"/>
</dbReference>
<evidence type="ECO:0000313" key="1">
    <source>
        <dbReference type="EMBL" id="SBV27734.1"/>
    </source>
</evidence>
<evidence type="ECO:0000313" key="2">
    <source>
        <dbReference type="Proteomes" id="UP000199393"/>
    </source>
</evidence>
<organism evidence="1 2">
    <name type="scientific">Micromonospora krabiensis</name>
    <dbReference type="NCBI Taxonomy" id="307121"/>
    <lineage>
        <taxon>Bacteria</taxon>
        <taxon>Bacillati</taxon>
        <taxon>Actinomycetota</taxon>
        <taxon>Actinomycetes</taxon>
        <taxon>Micromonosporales</taxon>
        <taxon>Micromonosporaceae</taxon>
        <taxon>Micromonospora</taxon>
    </lineage>
</organism>
<accession>A0A1C3N580</accession>
<keyword evidence="2" id="KW-1185">Reference proteome</keyword>
<protein>
    <submittedName>
        <fullName evidence="1">Uncharacterized protein</fullName>
    </submittedName>
</protein>
<sequence>MMIGMEIRSDDGARLRIRPVGYQPGVEPPVDPDEATGWDDWLLIEADARTADGQAWSHCQPSLTVAEAGMLTDWLRWHAEAAAGLVAPSAVLRFAEPNLAFHSRVIRRRRVELTVEFSSESLPPWMRRPLTAVYRLPLTVSADHLAVAAEHWAREVEAYPQRVVS</sequence>
<reference evidence="2" key="1">
    <citation type="submission" date="2016-06" db="EMBL/GenBank/DDBJ databases">
        <authorList>
            <person name="Varghese N."/>
        </authorList>
    </citation>
    <scope>NUCLEOTIDE SEQUENCE [LARGE SCALE GENOMIC DNA]</scope>
    <source>
        <strain evidence="2">DSM 45344</strain>
    </source>
</reference>
<dbReference type="AlphaFoldDB" id="A0A1C3N580"/>
<name>A0A1C3N580_9ACTN</name>
<dbReference type="InterPro" id="IPR056510">
    <property type="entry name" value="WapI"/>
</dbReference>
<gene>
    <name evidence="1" type="ORF">GA0070620_3261</name>
</gene>
<dbReference type="EMBL" id="LT598496">
    <property type="protein sequence ID" value="SBV27734.1"/>
    <property type="molecule type" value="Genomic_DNA"/>
</dbReference>
<dbReference type="STRING" id="307121.GA0070620_3261"/>